<keyword evidence="4" id="KW-0843">Virulence</keyword>
<evidence type="ECO:0000313" key="5">
    <source>
        <dbReference type="EMBL" id="CEG44166.1"/>
    </source>
</evidence>
<protein>
    <submittedName>
        <fullName evidence="5">NLP-like protein</fullName>
    </submittedName>
</protein>
<keyword evidence="3" id="KW-0964">Secreted</keyword>
<dbReference type="AlphaFoldDB" id="A0A0P1ASE0"/>
<name>A0A0P1ASE0_PLAHL</name>
<organism evidence="5 6">
    <name type="scientific">Plasmopara halstedii</name>
    <name type="common">Downy mildew of sunflower</name>
    <dbReference type="NCBI Taxonomy" id="4781"/>
    <lineage>
        <taxon>Eukaryota</taxon>
        <taxon>Sar</taxon>
        <taxon>Stramenopiles</taxon>
        <taxon>Oomycota</taxon>
        <taxon>Peronosporomycetes</taxon>
        <taxon>Peronosporales</taxon>
        <taxon>Peronosporaceae</taxon>
        <taxon>Plasmopara</taxon>
    </lineage>
</organism>
<evidence type="ECO:0000256" key="3">
    <source>
        <dbReference type="ARBA" id="ARBA00022525"/>
    </source>
</evidence>
<evidence type="ECO:0000256" key="1">
    <source>
        <dbReference type="ARBA" id="ARBA00004613"/>
    </source>
</evidence>
<proteinExistence type="inferred from homology"/>
<comment type="subcellular location">
    <subcellularLocation>
        <location evidence="1">Secreted</location>
    </subcellularLocation>
</comment>
<sequence>MYVWYFPMALDSVSTFVRGHRHYWLWAIVWTSGPDPDESTFLGVSMSGDHGITKQLRPKSKYVFNETTVLLKSHEGFFSTRQGLELTKKSGGTQNLVTWDQLTPEARTSLSSLFRTEVTANPPLQDRQYFDILKKAYLW</sequence>
<accession>A0A0P1ASE0</accession>
<dbReference type="Proteomes" id="UP000054928">
    <property type="component" value="Unassembled WGS sequence"/>
</dbReference>
<dbReference type="RefSeq" id="XP_024580535.1">
    <property type="nucleotide sequence ID" value="XM_024730238.1"/>
</dbReference>
<comment type="similarity">
    <text evidence="2">Belongs to the Necrosis inducing protein (NPP1) family.</text>
</comment>
<dbReference type="PANTHER" id="PTHR33657:SF8">
    <property type="entry name" value="DOMAIN PROTEIN, PUTATIVE (AFU_ORTHOLOGUE AFUA_5G00600)-RELATED"/>
    <property type="match status" value="1"/>
</dbReference>
<evidence type="ECO:0000256" key="2">
    <source>
        <dbReference type="ARBA" id="ARBA00009520"/>
    </source>
</evidence>
<dbReference type="OMA" id="KGGDFQD"/>
<dbReference type="InterPro" id="IPR008701">
    <property type="entry name" value="NPP1"/>
</dbReference>
<keyword evidence="6" id="KW-1185">Reference proteome</keyword>
<evidence type="ECO:0000313" key="6">
    <source>
        <dbReference type="Proteomes" id="UP000054928"/>
    </source>
</evidence>
<dbReference type="OrthoDB" id="103104at2759"/>
<dbReference type="PANTHER" id="PTHR33657">
    <property type="entry name" value="DOMAIN PROTEIN, PUTATIVE (AFU_ORTHOLOGUE AFUA_5G00600)-RELATED"/>
    <property type="match status" value="1"/>
</dbReference>
<dbReference type="GeneID" id="36409479"/>
<dbReference type="EMBL" id="CCYD01000810">
    <property type="protein sequence ID" value="CEG44166.1"/>
    <property type="molecule type" value="Genomic_DNA"/>
</dbReference>
<reference evidence="6" key="1">
    <citation type="submission" date="2014-09" db="EMBL/GenBank/DDBJ databases">
        <authorList>
            <person name="Sharma Rahul"/>
            <person name="Thines Marco"/>
        </authorList>
    </citation>
    <scope>NUCLEOTIDE SEQUENCE [LARGE SCALE GENOMIC DNA]</scope>
</reference>
<dbReference type="GO" id="GO:0005576">
    <property type="term" value="C:extracellular region"/>
    <property type="evidence" value="ECO:0007669"/>
    <property type="project" value="UniProtKB-SubCell"/>
</dbReference>
<evidence type="ECO:0000256" key="4">
    <source>
        <dbReference type="ARBA" id="ARBA00023026"/>
    </source>
</evidence>
<dbReference type="STRING" id="4781.A0A0P1ASE0"/>
<dbReference type="Pfam" id="PF05630">
    <property type="entry name" value="NPP1"/>
    <property type="match status" value="1"/>
</dbReference>